<accession>A0A2J6R6F9</accession>
<evidence type="ECO:0000313" key="4">
    <source>
        <dbReference type="Proteomes" id="UP000235786"/>
    </source>
</evidence>
<dbReference type="AlphaFoldDB" id="A0A2J6R6F9"/>
<evidence type="ECO:0000256" key="1">
    <source>
        <dbReference type="SAM" id="MobiDB-lite"/>
    </source>
</evidence>
<keyword evidence="2" id="KW-1133">Transmembrane helix</keyword>
<organism evidence="3 4">
    <name type="scientific">Hyaloscypha variabilis (strain UAMH 11265 / GT02V1 / F)</name>
    <name type="common">Meliniomyces variabilis</name>
    <dbReference type="NCBI Taxonomy" id="1149755"/>
    <lineage>
        <taxon>Eukaryota</taxon>
        <taxon>Fungi</taxon>
        <taxon>Dikarya</taxon>
        <taxon>Ascomycota</taxon>
        <taxon>Pezizomycotina</taxon>
        <taxon>Leotiomycetes</taxon>
        <taxon>Helotiales</taxon>
        <taxon>Hyaloscyphaceae</taxon>
        <taxon>Hyaloscypha</taxon>
        <taxon>Hyaloscypha variabilis</taxon>
    </lineage>
</organism>
<dbReference type="OrthoDB" id="5392263at2759"/>
<feature type="region of interest" description="Disordered" evidence="1">
    <location>
        <begin position="250"/>
        <end position="272"/>
    </location>
</feature>
<gene>
    <name evidence="3" type="ORF">L207DRAFT_588671</name>
</gene>
<evidence type="ECO:0000313" key="3">
    <source>
        <dbReference type="EMBL" id="PMD34069.1"/>
    </source>
</evidence>
<proteinExistence type="predicted"/>
<evidence type="ECO:0000256" key="2">
    <source>
        <dbReference type="SAM" id="Phobius"/>
    </source>
</evidence>
<dbReference type="Proteomes" id="UP000235786">
    <property type="component" value="Unassembled WGS sequence"/>
</dbReference>
<keyword evidence="2" id="KW-0472">Membrane</keyword>
<dbReference type="EMBL" id="KZ613954">
    <property type="protein sequence ID" value="PMD34069.1"/>
    <property type="molecule type" value="Genomic_DNA"/>
</dbReference>
<keyword evidence="2" id="KW-0812">Transmembrane</keyword>
<keyword evidence="4" id="KW-1185">Reference proteome</keyword>
<protein>
    <submittedName>
        <fullName evidence="3">Uncharacterized protein</fullName>
    </submittedName>
</protein>
<feature type="transmembrane region" description="Helical" evidence="2">
    <location>
        <begin position="101"/>
        <end position="121"/>
    </location>
</feature>
<reference evidence="3 4" key="1">
    <citation type="submission" date="2016-04" db="EMBL/GenBank/DDBJ databases">
        <title>A degradative enzymes factory behind the ericoid mycorrhizal symbiosis.</title>
        <authorList>
            <consortium name="DOE Joint Genome Institute"/>
            <person name="Martino E."/>
            <person name="Morin E."/>
            <person name="Grelet G."/>
            <person name="Kuo A."/>
            <person name="Kohler A."/>
            <person name="Daghino S."/>
            <person name="Barry K."/>
            <person name="Choi C."/>
            <person name="Cichocki N."/>
            <person name="Clum A."/>
            <person name="Copeland A."/>
            <person name="Hainaut M."/>
            <person name="Haridas S."/>
            <person name="Labutti K."/>
            <person name="Lindquist E."/>
            <person name="Lipzen A."/>
            <person name="Khouja H.-R."/>
            <person name="Murat C."/>
            <person name="Ohm R."/>
            <person name="Olson A."/>
            <person name="Spatafora J."/>
            <person name="Veneault-Fourrey C."/>
            <person name="Henrissat B."/>
            <person name="Grigoriev I."/>
            <person name="Martin F."/>
            <person name="Perotto S."/>
        </authorList>
    </citation>
    <scope>NUCLEOTIDE SEQUENCE [LARGE SCALE GENOMIC DNA]</scope>
    <source>
        <strain evidence="3 4">F</strain>
    </source>
</reference>
<feature type="transmembrane region" description="Helical" evidence="2">
    <location>
        <begin position="159"/>
        <end position="181"/>
    </location>
</feature>
<sequence>MARGCVLQKADGNNPAWVVLQDLPAGFGSRRVTSRKRRLCCLLDTSERRWLSKLEFPALCSLSDCNHCRRCGAVPNEDNEWQPSLQRWSSGERFKAISTPFWFLSLFSAIGGTILQIVGVFKNCFCKTVAQYWLRGLKKTNPSIDLATDIADARTSSEAWIVMGSLATAFMAVTCYGGWWYQRMIRHRFIEAVKGMWIPGSILATIGSDIGPSGRAVTKPDDRDSMVDPLLPGEASPMWPGDGFSPFESHDSGRGSYIRGLSPEPSGRTTSIYTPSIMVSYDDGGEDIGLLPFDHVANSRRPRPRTNS</sequence>
<name>A0A2J6R6F9_HYAVF</name>